<keyword evidence="4" id="KW-0808">Transferase</keyword>
<comment type="catalytic activity">
    <reaction evidence="2">
        <text>IMP + diphosphate = hypoxanthine + 5-phospho-alpha-D-ribose 1-diphosphate</text>
        <dbReference type="Rhea" id="RHEA:17973"/>
        <dbReference type="ChEBI" id="CHEBI:17368"/>
        <dbReference type="ChEBI" id="CHEBI:33019"/>
        <dbReference type="ChEBI" id="CHEBI:58017"/>
        <dbReference type="ChEBI" id="CHEBI:58053"/>
        <dbReference type="EC" id="2.4.2.8"/>
    </reaction>
    <physiologicalReaction direction="right-to-left" evidence="2">
        <dbReference type="Rhea" id="RHEA:17975"/>
    </physiologicalReaction>
</comment>
<dbReference type="PANTHER" id="PTHR43340:SF1">
    <property type="entry name" value="HYPOXANTHINE PHOSPHORIBOSYLTRANSFERASE"/>
    <property type="match status" value="1"/>
</dbReference>
<comment type="catalytic activity">
    <reaction evidence="1">
        <text>GMP + diphosphate = guanine + 5-phospho-alpha-D-ribose 1-diphosphate</text>
        <dbReference type="Rhea" id="RHEA:25424"/>
        <dbReference type="ChEBI" id="CHEBI:16235"/>
        <dbReference type="ChEBI" id="CHEBI:33019"/>
        <dbReference type="ChEBI" id="CHEBI:58017"/>
        <dbReference type="ChEBI" id="CHEBI:58115"/>
        <dbReference type="EC" id="2.4.2.8"/>
    </reaction>
    <physiologicalReaction direction="right-to-left" evidence="1">
        <dbReference type="Rhea" id="RHEA:25426"/>
    </physiologicalReaction>
</comment>
<dbReference type="GO" id="GO:0006178">
    <property type="term" value="P:guanine salvage"/>
    <property type="evidence" value="ECO:0007669"/>
    <property type="project" value="TreeGrafter"/>
</dbReference>
<dbReference type="OrthoDB" id="9802824at2"/>
<dbReference type="NCBIfam" id="NF006605">
    <property type="entry name" value="PRK09162.1"/>
    <property type="match status" value="1"/>
</dbReference>
<dbReference type="PANTHER" id="PTHR43340">
    <property type="entry name" value="HYPOXANTHINE-GUANINE PHOSPHORIBOSYLTRANSFERASE"/>
    <property type="match status" value="1"/>
</dbReference>
<reference evidence="4 5" key="1">
    <citation type="submission" date="2019-06" db="EMBL/GenBank/DDBJ databases">
        <title>A novel bacterium of genus Marinomonas, isolated from coastal sand.</title>
        <authorList>
            <person name="Huang H."/>
            <person name="Mo K."/>
            <person name="Hu Y."/>
        </authorList>
    </citation>
    <scope>NUCLEOTIDE SEQUENCE [LARGE SCALE GENOMIC DNA]</scope>
    <source>
        <strain evidence="4 5">HB171799</strain>
    </source>
</reference>
<dbReference type="EMBL" id="VFRR01000016">
    <property type="protein sequence ID" value="TPE51298.1"/>
    <property type="molecule type" value="Genomic_DNA"/>
</dbReference>
<dbReference type="GO" id="GO:0005829">
    <property type="term" value="C:cytosol"/>
    <property type="evidence" value="ECO:0007669"/>
    <property type="project" value="TreeGrafter"/>
</dbReference>
<dbReference type="RefSeq" id="WP_140588811.1">
    <property type="nucleotide sequence ID" value="NZ_VFRR01000016.1"/>
</dbReference>
<dbReference type="InterPro" id="IPR050408">
    <property type="entry name" value="HGPRT"/>
</dbReference>
<keyword evidence="5" id="KW-1185">Reference proteome</keyword>
<accession>A0A501WPM9</accession>
<dbReference type="Pfam" id="PF00156">
    <property type="entry name" value="Pribosyltran"/>
    <property type="match status" value="1"/>
</dbReference>
<dbReference type="GO" id="GO:0004422">
    <property type="term" value="F:hypoxanthine phosphoribosyltransferase activity"/>
    <property type="evidence" value="ECO:0007669"/>
    <property type="project" value="TreeGrafter"/>
</dbReference>
<dbReference type="CDD" id="cd06223">
    <property type="entry name" value="PRTases_typeI"/>
    <property type="match status" value="1"/>
</dbReference>
<dbReference type="Gene3D" id="3.40.50.2020">
    <property type="match status" value="1"/>
</dbReference>
<gene>
    <name evidence="4" type="ORF">FJM67_09655</name>
</gene>
<evidence type="ECO:0000256" key="1">
    <source>
        <dbReference type="ARBA" id="ARBA00048811"/>
    </source>
</evidence>
<sequence length="183" mass="20854">MSTKRLDELNAILANAECLVTQQQLNVALDSMAEAITKDLQDKLPIVVCVMNGGLLPTGALMQRLSFPLEIDYVHATRYGMEFEGDKLEWIKFPQVDFEGRTVLVVDDIFDQGHTLEAIIHWFENNGAKEVYTAAVVNKLHDRKVEMRPDYLGLDVEDKFLFGYGMDYQGFFRNLQGIYAINQ</sequence>
<dbReference type="SUPFAM" id="SSF53271">
    <property type="entry name" value="PRTase-like"/>
    <property type="match status" value="1"/>
</dbReference>
<dbReference type="InterPro" id="IPR000836">
    <property type="entry name" value="PRTase_dom"/>
</dbReference>
<dbReference type="GO" id="GO:0032263">
    <property type="term" value="P:GMP salvage"/>
    <property type="evidence" value="ECO:0007669"/>
    <property type="project" value="TreeGrafter"/>
</dbReference>
<dbReference type="GO" id="GO:0032264">
    <property type="term" value="P:IMP salvage"/>
    <property type="evidence" value="ECO:0007669"/>
    <property type="project" value="TreeGrafter"/>
</dbReference>
<name>A0A501WPM9_9GAMM</name>
<comment type="caution">
    <text evidence="4">The sequence shown here is derived from an EMBL/GenBank/DDBJ whole genome shotgun (WGS) entry which is preliminary data.</text>
</comment>
<evidence type="ECO:0000256" key="2">
    <source>
        <dbReference type="ARBA" id="ARBA00049402"/>
    </source>
</evidence>
<evidence type="ECO:0000313" key="5">
    <source>
        <dbReference type="Proteomes" id="UP000315901"/>
    </source>
</evidence>
<organism evidence="4 5">
    <name type="scientific">Maribrevibacterium harenarium</name>
    <dbReference type="NCBI Taxonomy" id="2589817"/>
    <lineage>
        <taxon>Bacteria</taxon>
        <taxon>Pseudomonadati</taxon>
        <taxon>Pseudomonadota</taxon>
        <taxon>Gammaproteobacteria</taxon>
        <taxon>Oceanospirillales</taxon>
        <taxon>Oceanospirillaceae</taxon>
        <taxon>Maribrevibacterium</taxon>
    </lineage>
</organism>
<dbReference type="GO" id="GO:0000287">
    <property type="term" value="F:magnesium ion binding"/>
    <property type="evidence" value="ECO:0007669"/>
    <property type="project" value="TreeGrafter"/>
</dbReference>
<dbReference type="GO" id="GO:0046100">
    <property type="term" value="P:hypoxanthine metabolic process"/>
    <property type="evidence" value="ECO:0007669"/>
    <property type="project" value="TreeGrafter"/>
</dbReference>
<feature type="domain" description="Phosphoribosyltransferase" evidence="3">
    <location>
        <begin position="22"/>
        <end position="169"/>
    </location>
</feature>
<dbReference type="GO" id="GO:0052657">
    <property type="term" value="F:guanine phosphoribosyltransferase activity"/>
    <property type="evidence" value="ECO:0007669"/>
    <property type="project" value="RHEA"/>
</dbReference>
<evidence type="ECO:0000259" key="3">
    <source>
        <dbReference type="Pfam" id="PF00156"/>
    </source>
</evidence>
<proteinExistence type="predicted"/>
<dbReference type="EC" id="2.4.2.8" evidence="4"/>
<evidence type="ECO:0000313" key="4">
    <source>
        <dbReference type="EMBL" id="TPE51298.1"/>
    </source>
</evidence>
<dbReference type="Proteomes" id="UP000315901">
    <property type="component" value="Unassembled WGS sequence"/>
</dbReference>
<keyword evidence="4" id="KW-0328">Glycosyltransferase</keyword>
<dbReference type="AlphaFoldDB" id="A0A501WPM9"/>
<protein>
    <submittedName>
        <fullName evidence="4">Hypoxanthine-guanine phosphoribosyltransferase</fullName>
        <ecNumber evidence="4">2.4.2.8</ecNumber>
    </submittedName>
</protein>
<dbReference type="InterPro" id="IPR029057">
    <property type="entry name" value="PRTase-like"/>
</dbReference>